<evidence type="ECO:0000256" key="8">
    <source>
        <dbReference type="ARBA" id="ARBA00022679"/>
    </source>
</evidence>
<evidence type="ECO:0000313" key="16">
    <source>
        <dbReference type="Proteomes" id="UP000243605"/>
    </source>
</evidence>
<keyword evidence="9 13" id="KW-0479">Metal-binding</keyword>
<dbReference type="InterPro" id="IPR005111">
    <property type="entry name" value="MoeA_C_domain_IV"/>
</dbReference>
<dbReference type="Pfam" id="PF03453">
    <property type="entry name" value="MoeA_N"/>
    <property type="match status" value="1"/>
</dbReference>
<keyword evidence="11 13" id="KW-0501">Molybdenum cofactor biosynthesis</keyword>
<dbReference type="InterPro" id="IPR038987">
    <property type="entry name" value="MoeA-like"/>
</dbReference>
<comment type="cofactor">
    <cofactor evidence="1 13">
        <name>Mg(2+)</name>
        <dbReference type="ChEBI" id="CHEBI:18420"/>
    </cofactor>
</comment>
<accession>A0A662Z3D5</accession>
<evidence type="ECO:0000256" key="6">
    <source>
        <dbReference type="ARBA" id="ARBA00021108"/>
    </source>
</evidence>
<dbReference type="Pfam" id="PF03454">
    <property type="entry name" value="MoeA_C"/>
    <property type="match status" value="1"/>
</dbReference>
<organism evidence="15 16">
    <name type="scientific">Aliicoccus persicus</name>
    <dbReference type="NCBI Taxonomy" id="930138"/>
    <lineage>
        <taxon>Bacteria</taxon>
        <taxon>Bacillati</taxon>
        <taxon>Bacillota</taxon>
        <taxon>Bacilli</taxon>
        <taxon>Bacillales</taxon>
        <taxon>Staphylococcaceae</taxon>
        <taxon>Aliicoccus</taxon>
    </lineage>
</organism>
<proteinExistence type="inferred from homology"/>
<dbReference type="AlphaFoldDB" id="A0A662Z3D5"/>
<dbReference type="GO" id="GO:0061599">
    <property type="term" value="F:molybdopterin molybdotransferase activity"/>
    <property type="evidence" value="ECO:0007669"/>
    <property type="project" value="UniProtKB-UniRule"/>
</dbReference>
<evidence type="ECO:0000259" key="14">
    <source>
        <dbReference type="SMART" id="SM00852"/>
    </source>
</evidence>
<evidence type="ECO:0000256" key="12">
    <source>
        <dbReference type="ARBA" id="ARBA00047317"/>
    </source>
</evidence>
<dbReference type="NCBIfam" id="TIGR00177">
    <property type="entry name" value="molyb_syn"/>
    <property type="match status" value="1"/>
</dbReference>
<gene>
    <name evidence="15" type="ORF">SAMN05192557_1133</name>
</gene>
<keyword evidence="7 13" id="KW-0500">Molybdenum</keyword>
<evidence type="ECO:0000313" key="15">
    <source>
        <dbReference type="EMBL" id="SEV99788.1"/>
    </source>
</evidence>
<dbReference type="OrthoDB" id="9804758at2"/>
<evidence type="ECO:0000256" key="2">
    <source>
        <dbReference type="ARBA" id="ARBA00002901"/>
    </source>
</evidence>
<dbReference type="PANTHER" id="PTHR10192:SF5">
    <property type="entry name" value="GEPHYRIN"/>
    <property type="match status" value="1"/>
</dbReference>
<dbReference type="PANTHER" id="PTHR10192">
    <property type="entry name" value="MOLYBDOPTERIN BIOSYNTHESIS PROTEIN"/>
    <property type="match status" value="1"/>
</dbReference>
<keyword evidence="10 13" id="KW-0460">Magnesium</keyword>
<dbReference type="SUPFAM" id="SSF53218">
    <property type="entry name" value="Molybdenum cofactor biosynthesis proteins"/>
    <property type="match status" value="1"/>
</dbReference>
<dbReference type="Gene3D" id="3.90.105.10">
    <property type="entry name" value="Molybdopterin biosynthesis moea protein, domain 2"/>
    <property type="match status" value="1"/>
</dbReference>
<dbReference type="SMART" id="SM00852">
    <property type="entry name" value="MoCF_biosynth"/>
    <property type="match status" value="1"/>
</dbReference>
<dbReference type="InterPro" id="IPR001453">
    <property type="entry name" value="MoaB/Mog_dom"/>
</dbReference>
<dbReference type="NCBIfam" id="NF045515">
    <property type="entry name" value="Glp_gephyrin"/>
    <property type="match status" value="1"/>
</dbReference>
<comment type="function">
    <text evidence="2 13">Catalyzes the insertion of molybdate into adenylated molybdopterin with the concomitant release of AMP.</text>
</comment>
<dbReference type="FunFam" id="2.170.190.11:FF:000001">
    <property type="entry name" value="Molybdopterin molybdenumtransferase"/>
    <property type="match status" value="1"/>
</dbReference>
<dbReference type="UniPathway" id="UPA00344"/>
<evidence type="ECO:0000256" key="13">
    <source>
        <dbReference type="RuleBase" id="RU365090"/>
    </source>
</evidence>
<dbReference type="GO" id="GO:0006777">
    <property type="term" value="P:Mo-molybdopterin cofactor biosynthetic process"/>
    <property type="evidence" value="ECO:0007669"/>
    <property type="project" value="UniProtKB-UniRule"/>
</dbReference>
<protein>
    <recommendedName>
        <fullName evidence="6 13">Molybdopterin molybdenumtransferase</fullName>
        <ecNumber evidence="5 13">2.10.1.1</ecNumber>
    </recommendedName>
</protein>
<dbReference type="Gene3D" id="2.170.190.11">
    <property type="entry name" value="Molybdopterin biosynthesis moea protein, domain 3"/>
    <property type="match status" value="1"/>
</dbReference>
<dbReference type="InterPro" id="IPR005110">
    <property type="entry name" value="MoeA_linker/N"/>
</dbReference>
<dbReference type="InterPro" id="IPR036425">
    <property type="entry name" value="MoaB/Mog-like_dom_sf"/>
</dbReference>
<dbReference type="GO" id="GO:0005829">
    <property type="term" value="C:cytosol"/>
    <property type="evidence" value="ECO:0007669"/>
    <property type="project" value="TreeGrafter"/>
</dbReference>
<dbReference type="EMBL" id="FOIT01000003">
    <property type="protein sequence ID" value="SEV99788.1"/>
    <property type="molecule type" value="Genomic_DNA"/>
</dbReference>
<evidence type="ECO:0000256" key="11">
    <source>
        <dbReference type="ARBA" id="ARBA00023150"/>
    </source>
</evidence>
<keyword evidence="8 13" id="KW-0808">Transferase</keyword>
<evidence type="ECO:0000256" key="4">
    <source>
        <dbReference type="ARBA" id="ARBA00010763"/>
    </source>
</evidence>
<comment type="pathway">
    <text evidence="3 13">Cofactor biosynthesis; molybdopterin biosynthesis.</text>
</comment>
<evidence type="ECO:0000256" key="7">
    <source>
        <dbReference type="ARBA" id="ARBA00022505"/>
    </source>
</evidence>
<dbReference type="SUPFAM" id="SSF63882">
    <property type="entry name" value="MoeA N-terminal region -like"/>
    <property type="match status" value="1"/>
</dbReference>
<evidence type="ECO:0000256" key="3">
    <source>
        <dbReference type="ARBA" id="ARBA00005046"/>
    </source>
</evidence>
<dbReference type="FunFam" id="3.40.980.10:FF:000004">
    <property type="entry name" value="Molybdopterin molybdenumtransferase"/>
    <property type="match status" value="1"/>
</dbReference>
<keyword evidence="16" id="KW-1185">Reference proteome</keyword>
<evidence type="ECO:0000256" key="9">
    <source>
        <dbReference type="ARBA" id="ARBA00022723"/>
    </source>
</evidence>
<dbReference type="GO" id="GO:0046872">
    <property type="term" value="F:metal ion binding"/>
    <property type="evidence" value="ECO:0007669"/>
    <property type="project" value="UniProtKB-UniRule"/>
</dbReference>
<dbReference type="InterPro" id="IPR036688">
    <property type="entry name" value="MoeA_C_domain_IV_sf"/>
</dbReference>
<dbReference type="SUPFAM" id="SSF63867">
    <property type="entry name" value="MoeA C-terminal domain-like"/>
    <property type="match status" value="1"/>
</dbReference>
<evidence type="ECO:0000256" key="10">
    <source>
        <dbReference type="ARBA" id="ARBA00022842"/>
    </source>
</evidence>
<comment type="catalytic activity">
    <reaction evidence="12">
        <text>adenylyl-molybdopterin + molybdate = Mo-molybdopterin + AMP + H(+)</text>
        <dbReference type="Rhea" id="RHEA:35047"/>
        <dbReference type="ChEBI" id="CHEBI:15378"/>
        <dbReference type="ChEBI" id="CHEBI:36264"/>
        <dbReference type="ChEBI" id="CHEBI:62727"/>
        <dbReference type="ChEBI" id="CHEBI:71302"/>
        <dbReference type="ChEBI" id="CHEBI:456215"/>
        <dbReference type="EC" id="2.10.1.1"/>
    </reaction>
</comment>
<dbReference type="InterPro" id="IPR036135">
    <property type="entry name" value="MoeA_linker/N_sf"/>
</dbReference>
<comment type="similarity">
    <text evidence="4 13">Belongs to the MoeA family.</text>
</comment>
<dbReference type="EC" id="2.10.1.1" evidence="5 13"/>
<reference evidence="15 16" key="1">
    <citation type="submission" date="2016-10" db="EMBL/GenBank/DDBJ databases">
        <authorList>
            <person name="Varghese N."/>
            <person name="Submissions S."/>
        </authorList>
    </citation>
    <scope>NUCLEOTIDE SEQUENCE [LARGE SCALE GENOMIC DNA]</scope>
    <source>
        <strain evidence="15 16">IBRC-M10081</strain>
    </source>
</reference>
<name>A0A662Z3D5_9STAP</name>
<evidence type="ECO:0000256" key="5">
    <source>
        <dbReference type="ARBA" id="ARBA00013269"/>
    </source>
</evidence>
<dbReference type="RefSeq" id="WP_091475130.1">
    <property type="nucleotide sequence ID" value="NZ_FOIT01000003.1"/>
</dbReference>
<dbReference type="Proteomes" id="UP000243605">
    <property type="component" value="Unassembled WGS sequence"/>
</dbReference>
<dbReference type="Gene3D" id="3.40.980.10">
    <property type="entry name" value="MoaB/Mog-like domain"/>
    <property type="match status" value="1"/>
</dbReference>
<evidence type="ECO:0000256" key="1">
    <source>
        <dbReference type="ARBA" id="ARBA00001946"/>
    </source>
</evidence>
<feature type="domain" description="MoaB/Mog" evidence="14">
    <location>
        <begin position="186"/>
        <end position="324"/>
    </location>
</feature>
<dbReference type="Pfam" id="PF00994">
    <property type="entry name" value="MoCF_biosynth"/>
    <property type="match status" value="1"/>
</dbReference>
<dbReference type="CDD" id="cd00887">
    <property type="entry name" value="MoeA"/>
    <property type="match status" value="1"/>
</dbReference>
<dbReference type="Gene3D" id="2.40.340.10">
    <property type="entry name" value="MoeA, C-terminal, domain IV"/>
    <property type="match status" value="1"/>
</dbReference>
<sequence>MTLQRTPIHITDAVARVIKHTKETKIETIDYLDSYGRFLAEDLYANEDLPLFNKSAMDGFAIRSVDSIGASGDNRIAFKVVEELPAGKTSDYTLKENEAFRIMTGAEIPTSADAVVMFEQSKAIDDTLFTIRKPFEPNDNIAMRGEEVKTGELVVPKGTLINPGVVANLATFGHGKVRVHQLPKVAVMSTGSELLDVEDKLTRGKIRNSNTPMIISQLKRMGIEAKVYRFKTDELDEILEIFKELTSDFDVVITTGGVSVGDYDLLPKVYAHYDAEVLFNKVAMRPGSVTTVAKLNDTLLFGLSGNPSACYSGFELFARPSILKMLGGKNIYAPIVEATLGADSKKANPFTRFIRAELEYTGGTLYASPAGFNKSNAVTSIARSNGVIILPSGSRGFVAGDQVKVMLTDVTSGTPSFLLTEDD</sequence>